<sequence>MRLFDLPTALLGLIALAEYGTASQHTSNWAVLVSTSRFWFNYRHMANTLSMYRTVKRLGIPDSQIILMLPDDMACNPRNTFAGSVFNDKSRDLDLYDQQKSKGADGDGKEGPDVAGMGGIEVDYRGNEVTVESFIRLLTDRWPSSHPTSKRLMTDDRSNILIYMTGHGGDSFLKFQDAEEISSHDLADAFEQMYEKKRYNEMLFMIDTCQANTMYEQFYSPGVIGTGSSAKDQSSYSHHADQDVGVAVIDRWTYFYLEFLETHLNSTSSDVRLGEMFDYMTFDRVHSEAGVRYDLYQGGEEAVRNKRVLDFFGNVQGVDVDAGASGQESLSAWKADVEALRQITQRSLKDMNASDSVMGSKPSNEHTAEGTVMAGGNLGKERVAIDMADLGGESWTKKALGAGSLLALGRKCDGYDAEQQLLPTARAESAPVGRQMYSIESTKKGDRRAFDFFLSCAGKSLAGKLDLGFWYGTVLQLAQTEPFIFDSIVAISTLYEHPQYLQTFSPERGDVLNEHRAYALKSYNKAIQAFRKRVEAGKASPALVLLSSVLFVCIEIIQDDIFNASALLMRTSGLMREFECARMTAEEAQLFANIKLMFSRLGVLAAAFGHPHPIDLSASGLGCESRGFQTMADARSSLFAIMADSHPFIRDSTVYKAFMSGEAGDGNYNTVEDDCSGANVCSKASSANFDHGRRPVQKVTTTTVTFISAEMGQAANFCTDSFLSASDRLPDFSGQDPDKIRLVMQHEGLTGYVLTPGDDLEPAGVHQHNLSDSTWEEHVQGGDVELFPETAPNFASPKPFIQLLEEQTRLERRLQEWLETLRQTPDPESPGRPTETNSEVSSNLMMYYHVTHIWLSTRLVTEQVEFDQYTNHFEQTLRYGEKYVNAKAGQPAVFTFEVGAVPPLYFVATKCRVPSLRRHALRLLARAPRKEAMWGATSTGQLAARIIAVEEEGMGITPPMWNGEPLPSSAMKNQGGEPKGPFSGSSDTLLPAEKNRLASAPSLYIPSAQIANPVADLQHFAAITKNSRTQHPVSLSPRTQKTLSAMTSKDDPSSLRTRTKTYQSTHAAHNRRQLILMPQPHFPHILCLIEITSGRLFHLRRLHETMRDCPADEDRDARSANAATVRLFISTWI</sequence>
<feature type="region of interest" description="Disordered" evidence="6">
    <location>
        <begin position="1027"/>
        <end position="1056"/>
    </location>
</feature>
<dbReference type="PIRSF" id="PIRSF019663">
    <property type="entry name" value="Legumain"/>
    <property type="match status" value="1"/>
</dbReference>
<dbReference type="Gene3D" id="3.40.50.1460">
    <property type="match status" value="1"/>
</dbReference>
<dbReference type="GO" id="GO:0016255">
    <property type="term" value="P:attachment of GPI anchor to protein"/>
    <property type="evidence" value="ECO:0007669"/>
    <property type="project" value="InterPro"/>
</dbReference>
<protein>
    <recommendedName>
        <fullName evidence="10">GPI-anchor transamidase</fullName>
    </recommendedName>
</protein>
<evidence type="ECO:0000256" key="5">
    <source>
        <dbReference type="PIRSR" id="PIRSR019663-1"/>
    </source>
</evidence>
<feature type="compositionally biased region" description="Basic and acidic residues" evidence="6">
    <location>
        <begin position="99"/>
        <end position="112"/>
    </location>
</feature>
<dbReference type="FunFam" id="3.40.50.1460:FF:000003">
    <property type="entry name" value="GPI-anchor transamidase"/>
    <property type="match status" value="1"/>
</dbReference>
<comment type="pathway">
    <text evidence="1">Glycolipid biosynthesis; glycosylphosphatidylinositol-anchor biosynthesis.</text>
</comment>
<dbReference type="GO" id="GO:0006506">
    <property type="term" value="P:GPI anchor biosynthetic process"/>
    <property type="evidence" value="ECO:0007669"/>
    <property type="project" value="UniProtKB-UniPathway"/>
</dbReference>
<feature type="active site" evidence="5">
    <location>
        <position position="167"/>
    </location>
</feature>
<dbReference type="UniPathway" id="UPA00196"/>
<accession>A0A3M6Y257</accession>
<feature type="region of interest" description="Disordered" evidence="6">
    <location>
        <begin position="351"/>
        <end position="372"/>
    </location>
</feature>
<comment type="similarity">
    <text evidence="2">Belongs to the peptidase C13 family.</text>
</comment>
<dbReference type="GO" id="GO:0003923">
    <property type="term" value="F:GPI-anchor transamidase activity"/>
    <property type="evidence" value="ECO:0007669"/>
    <property type="project" value="InterPro"/>
</dbReference>
<evidence type="ECO:0000256" key="1">
    <source>
        <dbReference type="ARBA" id="ARBA00004687"/>
    </source>
</evidence>
<gene>
    <name evidence="8" type="ORF">D0868_10806</name>
</gene>
<evidence type="ECO:0000256" key="2">
    <source>
        <dbReference type="ARBA" id="ARBA00009941"/>
    </source>
</evidence>
<dbReference type="Proteomes" id="UP000282582">
    <property type="component" value="Unassembled WGS sequence"/>
</dbReference>
<dbReference type="GO" id="GO:0042765">
    <property type="term" value="C:GPI-anchor transamidase complex"/>
    <property type="evidence" value="ECO:0007669"/>
    <property type="project" value="InterPro"/>
</dbReference>
<evidence type="ECO:0000313" key="9">
    <source>
        <dbReference type="Proteomes" id="UP000282582"/>
    </source>
</evidence>
<evidence type="ECO:0000256" key="4">
    <source>
        <dbReference type="ARBA" id="ARBA00022729"/>
    </source>
</evidence>
<evidence type="ECO:0000256" key="7">
    <source>
        <dbReference type="SAM" id="SignalP"/>
    </source>
</evidence>
<dbReference type="InterPro" id="IPR001096">
    <property type="entry name" value="Peptidase_C13"/>
</dbReference>
<keyword evidence="4 7" id="KW-0732">Signal</keyword>
<reference evidence="8 9" key="1">
    <citation type="journal article" date="2018" name="BMC Genomics">
        <title>Genomic evidence for intraspecific hybridization in a clonal and extremely halotolerant yeast.</title>
        <authorList>
            <person name="Gostincar C."/>
            <person name="Stajich J.E."/>
            <person name="Zupancic J."/>
            <person name="Zalar P."/>
            <person name="Gunde-Cimerman N."/>
        </authorList>
    </citation>
    <scope>NUCLEOTIDE SEQUENCE [LARGE SCALE GENOMIC DNA]</scope>
    <source>
        <strain evidence="8 9">EXF-6654</strain>
    </source>
</reference>
<feature type="compositionally biased region" description="Polar residues" evidence="6">
    <location>
        <begin position="1027"/>
        <end position="1047"/>
    </location>
</feature>
<dbReference type="PANTHER" id="PTHR48067:SF1">
    <property type="entry name" value="GPI-ANCHOR TRANSAMIDASE"/>
    <property type="match status" value="1"/>
</dbReference>
<proteinExistence type="inferred from homology"/>
<feature type="region of interest" description="Disordered" evidence="6">
    <location>
        <begin position="99"/>
        <end position="119"/>
    </location>
</feature>
<feature type="signal peptide" evidence="7">
    <location>
        <begin position="1"/>
        <end position="22"/>
    </location>
</feature>
<evidence type="ECO:0000313" key="8">
    <source>
        <dbReference type="EMBL" id="RMX97133.1"/>
    </source>
</evidence>
<keyword evidence="3" id="KW-0337">GPI-anchor biosynthesis</keyword>
<dbReference type="PIRSF" id="PIRSF500138">
    <property type="entry name" value="GPI8"/>
    <property type="match status" value="1"/>
</dbReference>
<feature type="region of interest" description="Disordered" evidence="6">
    <location>
        <begin position="957"/>
        <end position="989"/>
    </location>
</feature>
<dbReference type="GO" id="GO:0006508">
    <property type="term" value="P:proteolysis"/>
    <property type="evidence" value="ECO:0007669"/>
    <property type="project" value="InterPro"/>
</dbReference>
<organism evidence="8 9">
    <name type="scientific">Hortaea werneckii</name>
    <name type="common">Black yeast</name>
    <name type="synonym">Cladosporium werneckii</name>
    <dbReference type="NCBI Taxonomy" id="91943"/>
    <lineage>
        <taxon>Eukaryota</taxon>
        <taxon>Fungi</taxon>
        <taxon>Dikarya</taxon>
        <taxon>Ascomycota</taxon>
        <taxon>Pezizomycotina</taxon>
        <taxon>Dothideomycetes</taxon>
        <taxon>Dothideomycetidae</taxon>
        <taxon>Mycosphaerellales</taxon>
        <taxon>Teratosphaeriaceae</taxon>
        <taxon>Hortaea</taxon>
    </lineage>
</organism>
<feature type="active site" description="Nucleophile" evidence="5">
    <location>
        <position position="209"/>
    </location>
</feature>
<dbReference type="AlphaFoldDB" id="A0A3M6Y257"/>
<dbReference type="PRINTS" id="PR00776">
    <property type="entry name" value="HEMOGLOBNASE"/>
</dbReference>
<name>A0A3M6Y257_HORWE</name>
<dbReference type="VEuPathDB" id="FungiDB:BTJ68_04565"/>
<dbReference type="InterPro" id="IPR028361">
    <property type="entry name" value="GPI_transamidase"/>
</dbReference>
<evidence type="ECO:0000256" key="3">
    <source>
        <dbReference type="ARBA" id="ARBA00022502"/>
    </source>
</evidence>
<comment type="caution">
    <text evidence="8">The sequence shown here is derived from an EMBL/GenBank/DDBJ whole genome shotgun (WGS) entry which is preliminary data.</text>
</comment>
<feature type="chain" id="PRO_5018003580" description="GPI-anchor transamidase" evidence="7">
    <location>
        <begin position="23"/>
        <end position="1133"/>
    </location>
</feature>
<evidence type="ECO:0000256" key="6">
    <source>
        <dbReference type="SAM" id="MobiDB-lite"/>
    </source>
</evidence>
<dbReference type="Pfam" id="PF01650">
    <property type="entry name" value="Peptidase_C13"/>
    <property type="match status" value="1"/>
</dbReference>
<dbReference type="EMBL" id="QWIK01001148">
    <property type="protein sequence ID" value="RMX97133.1"/>
    <property type="molecule type" value="Genomic_DNA"/>
</dbReference>
<dbReference type="PANTHER" id="PTHR48067">
    <property type="entry name" value="GPI-ANCHOR TRANSAMIDASE"/>
    <property type="match status" value="1"/>
</dbReference>
<evidence type="ECO:0008006" key="10">
    <source>
        <dbReference type="Google" id="ProtNLM"/>
    </source>
</evidence>